<evidence type="ECO:0000313" key="2">
    <source>
        <dbReference type="Proteomes" id="UP000827724"/>
    </source>
</evidence>
<comment type="caution">
    <text evidence="1">The sequence shown here is derived from an EMBL/GenBank/DDBJ whole genome shotgun (WGS) entry which is preliminary data.</text>
</comment>
<dbReference type="EMBL" id="JAIWOZ010000003">
    <property type="protein sequence ID" value="KAH6607358.1"/>
    <property type="molecule type" value="Genomic_DNA"/>
</dbReference>
<gene>
    <name evidence="1" type="ORF">Trco_003671</name>
</gene>
<name>A0A9P8TWD6_9HYPO</name>
<protein>
    <submittedName>
        <fullName evidence="1">Uncharacterized protein</fullName>
    </submittedName>
</protein>
<sequence length="211" mass="22383">MRSSSHPSLNKANIKSETPSTAAVTLLSNGELDTLTLGQGDPGLLLANDENVALARGKGVVNGVLDVDDVEATVVTLTVGDDTNTAHVATTSDHGDGASVELDKVGDLAGGEVNLDRVVDLDQRNSRSRIVRDQEWDSTTAQLHALDLAQLVLGLLGLDPVHGEATLGVVDEAEVLARLLDRDDVHEAGRLRAYLSRFRMKTISGMQSRSL</sequence>
<dbReference type="AlphaFoldDB" id="A0A9P8TWD6"/>
<proteinExistence type="predicted"/>
<dbReference type="OrthoDB" id="10581742at2759"/>
<dbReference type="Proteomes" id="UP000827724">
    <property type="component" value="Unassembled WGS sequence"/>
</dbReference>
<evidence type="ECO:0000313" key="1">
    <source>
        <dbReference type="EMBL" id="KAH6607358.1"/>
    </source>
</evidence>
<keyword evidence="2" id="KW-1185">Reference proteome</keyword>
<accession>A0A9P8TWD6</accession>
<organism evidence="1 2">
    <name type="scientific">Trichoderma cornu-damae</name>
    <dbReference type="NCBI Taxonomy" id="654480"/>
    <lineage>
        <taxon>Eukaryota</taxon>
        <taxon>Fungi</taxon>
        <taxon>Dikarya</taxon>
        <taxon>Ascomycota</taxon>
        <taxon>Pezizomycotina</taxon>
        <taxon>Sordariomycetes</taxon>
        <taxon>Hypocreomycetidae</taxon>
        <taxon>Hypocreales</taxon>
        <taxon>Hypocreaceae</taxon>
        <taxon>Trichoderma</taxon>
    </lineage>
</organism>
<reference evidence="1" key="1">
    <citation type="submission" date="2021-08" db="EMBL/GenBank/DDBJ databases">
        <title>Chromosome-Level Trichoderma cornu-damae using Hi-C Data.</title>
        <authorList>
            <person name="Kim C.S."/>
        </authorList>
    </citation>
    <scope>NUCLEOTIDE SEQUENCE</scope>
    <source>
        <strain evidence="1">KA19-0412C</strain>
    </source>
</reference>